<dbReference type="VEuPathDB" id="ToxoDB:TGDOM2_237080"/>
<dbReference type="Proteomes" id="UP000028837">
    <property type="component" value="Unassembled WGS sequence"/>
</dbReference>
<evidence type="ECO:0000313" key="4">
    <source>
        <dbReference type="Proteomes" id="UP000028837"/>
    </source>
</evidence>
<protein>
    <submittedName>
        <fullName evidence="3">Uncharacterized protein</fullName>
    </submittedName>
</protein>
<feature type="region of interest" description="Disordered" evidence="1">
    <location>
        <begin position="336"/>
        <end position="359"/>
    </location>
</feature>
<comment type="caution">
    <text evidence="3">The sequence shown here is derived from an EMBL/GenBank/DDBJ whole genome shotgun (WGS) entry which is preliminary data.</text>
</comment>
<evidence type="ECO:0000313" key="3">
    <source>
        <dbReference type="EMBL" id="KFG31784.1"/>
    </source>
</evidence>
<evidence type="ECO:0000256" key="1">
    <source>
        <dbReference type="SAM" id="MobiDB-lite"/>
    </source>
</evidence>
<dbReference type="AlphaFoldDB" id="A0A086JI16"/>
<organism evidence="3 4">
    <name type="scientific">Toxoplasma gondii GAB2-2007-GAL-DOM2</name>
    <dbReference type="NCBI Taxonomy" id="1130820"/>
    <lineage>
        <taxon>Eukaryota</taxon>
        <taxon>Sar</taxon>
        <taxon>Alveolata</taxon>
        <taxon>Apicomplexa</taxon>
        <taxon>Conoidasida</taxon>
        <taxon>Coccidia</taxon>
        <taxon>Eucoccidiorida</taxon>
        <taxon>Eimeriorina</taxon>
        <taxon>Sarcocystidae</taxon>
        <taxon>Toxoplasma</taxon>
    </lineage>
</organism>
<evidence type="ECO:0000256" key="2">
    <source>
        <dbReference type="SAM" id="SignalP"/>
    </source>
</evidence>
<feature type="region of interest" description="Disordered" evidence="1">
    <location>
        <begin position="148"/>
        <end position="174"/>
    </location>
</feature>
<name>A0A086JI16_TOXGO</name>
<keyword evidence="2" id="KW-0732">Signal</keyword>
<sequence>MKAAVALSLFGLTLALPMVALAEEMSSEMVDSVDMLEMEDVSVQETQELSEESSTAPMRYLEEDSTDDIFLIPETTSPIRVLGKKNRAVYVAAPKKYVAPVVQKKAPVAHSKYSAPAPSKKMHAPAKKAPVIMSSKYAPAPASKKYTQAAPSKKYRRLAPVPEMSEEESTATSISDIEVDDEERELKKNSGYYVAYTPVVASPYCSVGSSCARYLGEEQDMNEEFMSEEEEAVYEQSAEERSLGKKSRAVYVAPAPKKYVAPAPQKKVAAPVYRAASMHKKAEPVVQMKATPVQKKAAPVAHKKTPAFPSKKYHQAMSSSKYTPITTLSKKRRLAAQEDVAVEEESTATETETEEEERDLKKRGTYYYPVAAYPVVATPYCSTGGACY</sequence>
<dbReference type="OrthoDB" id="332838at2759"/>
<accession>A0A086JI16</accession>
<feature type="signal peptide" evidence="2">
    <location>
        <begin position="1"/>
        <end position="22"/>
    </location>
</feature>
<reference evidence="3 4" key="1">
    <citation type="submission" date="2014-02" db="EMBL/GenBank/DDBJ databases">
        <authorList>
            <person name="Sibley D."/>
            <person name="Venepally P."/>
            <person name="Karamycheva S."/>
            <person name="Hadjithomas M."/>
            <person name="Khan A."/>
            <person name="Brunk B."/>
            <person name="Roos D."/>
            <person name="Caler E."/>
            <person name="Lorenzi H."/>
        </authorList>
    </citation>
    <scope>NUCLEOTIDE SEQUENCE [LARGE SCALE GENOMIC DNA]</scope>
    <source>
        <strain evidence="3 4">GAB2-2007-GAL-DOM2</strain>
    </source>
</reference>
<proteinExistence type="predicted"/>
<feature type="chain" id="PRO_5001808311" evidence="2">
    <location>
        <begin position="23"/>
        <end position="388"/>
    </location>
</feature>
<dbReference type="EMBL" id="AHZU02001490">
    <property type="protein sequence ID" value="KFG31784.1"/>
    <property type="molecule type" value="Genomic_DNA"/>
</dbReference>
<feature type="compositionally biased region" description="Acidic residues" evidence="1">
    <location>
        <begin position="340"/>
        <end position="357"/>
    </location>
</feature>
<gene>
    <name evidence="3" type="ORF">TGDOM2_237080</name>
</gene>